<dbReference type="AlphaFoldDB" id="A0AAN7ZXQ9"/>
<evidence type="ECO:0000313" key="9">
    <source>
        <dbReference type="Proteomes" id="UP001306508"/>
    </source>
</evidence>
<evidence type="ECO:0000256" key="6">
    <source>
        <dbReference type="RuleBase" id="RU368039"/>
    </source>
</evidence>
<feature type="compositionally biased region" description="Basic and acidic residues" evidence="7">
    <location>
        <begin position="133"/>
        <end position="149"/>
    </location>
</feature>
<dbReference type="Proteomes" id="UP001306508">
    <property type="component" value="Unassembled WGS sequence"/>
</dbReference>
<dbReference type="EMBL" id="JAWIZZ010000047">
    <property type="protein sequence ID" value="KAK5779626.1"/>
    <property type="molecule type" value="Genomic_DNA"/>
</dbReference>
<comment type="function">
    <text evidence="6">Plays an essential role in the assembly of succinate dehydrogenase (SDH), an enzyme complex (also referred to as respiratory complex II) that is a component of both the tricarboxylic acid (TCA) cycle and the mitochondrial electron transport chain, and which couples the oxidation of succinate to fumarate with the reduction of ubiquinone (coenzyme Q) to ubiquinol. Promotes maturation of the iron-sulfur protein subunit of the SDH catalytic dimer, protecting it from the deleterious effects of oxidants. May act together with SDHAF1.</text>
</comment>
<comment type="subunit">
    <text evidence="6">Interacts with the iron-sulfur protein subunit within the SDH catalytic dimer.</text>
</comment>
<comment type="subcellular location">
    <subcellularLocation>
        <location evidence="1 6">Mitochondrion matrix</location>
    </subcellularLocation>
</comment>
<dbReference type="GO" id="GO:0005759">
    <property type="term" value="C:mitochondrial matrix"/>
    <property type="evidence" value="ECO:0007669"/>
    <property type="project" value="UniProtKB-SubCell"/>
</dbReference>
<dbReference type="GO" id="GO:0006105">
    <property type="term" value="P:succinate metabolic process"/>
    <property type="evidence" value="ECO:0007669"/>
    <property type="project" value="TreeGrafter"/>
</dbReference>
<keyword evidence="5 6" id="KW-0143">Chaperone</keyword>
<evidence type="ECO:0000256" key="3">
    <source>
        <dbReference type="ARBA" id="ARBA00022946"/>
    </source>
</evidence>
<comment type="caution">
    <text evidence="8">The sequence shown here is derived from an EMBL/GenBank/DDBJ whole genome shotgun (WGS) entry which is preliminary data.</text>
</comment>
<dbReference type="PANTHER" id="PTHR13137">
    <property type="entry name" value="DC11 ACN9 HOMOLOG"/>
    <property type="match status" value="1"/>
</dbReference>
<evidence type="ECO:0000256" key="1">
    <source>
        <dbReference type="ARBA" id="ARBA00004305"/>
    </source>
</evidence>
<gene>
    <name evidence="8" type="ORF">RI543_003518</name>
</gene>
<proteinExistence type="inferred from homology"/>
<evidence type="ECO:0000256" key="4">
    <source>
        <dbReference type="ARBA" id="ARBA00023128"/>
    </source>
</evidence>
<keyword evidence="9" id="KW-1185">Reference proteome</keyword>
<name>A0AAN7ZXQ9_9SACH</name>
<dbReference type="CDD" id="cd20270">
    <property type="entry name" value="Complex1_LYR_SDHAF3_LYRM10"/>
    <property type="match status" value="1"/>
</dbReference>
<reference evidence="9" key="1">
    <citation type="submission" date="2023-07" db="EMBL/GenBank/DDBJ databases">
        <title>A draft genome of Kazachstania heterogenica Y-27499.</title>
        <authorList>
            <person name="Donic C."/>
            <person name="Kralova J.S."/>
            <person name="Fidel L."/>
            <person name="Ben-Dor S."/>
            <person name="Jung S."/>
        </authorList>
    </citation>
    <scope>NUCLEOTIDE SEQUENCE [LARGE SCALE GENOMIC DNA]</scope>
    <source>
        <strain evidence="9">Y27499</strain>
    </source>
</reference>
<protein>
    <recommendedName>
        <fullName evidence="6">Succinate dehydrogenase assembly factor 3</fullName>
        <shortName evidence="6">SDH assembly factor 3</shortName>
        <shortName evidence="6">SDHAF3</shortName>
    </recommendedName>
</protein>
<keyword evidence="4 6" id="KW-0496">Mitochondrion</keyword>
<comment type="similarity">
    <text evidence="2 6">Belongs to the complex I LYR family. SDHAF3 subfamily.</text>
</comment>
<keyword evidence="3" id="KW-0809">Transit peptide</keyword>
<accession>A0AAN7ZXQ9</accession>
<dbReference type="InterPro" id="IPR008381">
    <property type="entry name" value="SDHAF3/Sdh7"/>
</dbReference>
<sequence>MNQAALEIGFKHSISNTTSRFTNMRQTLLPPLKLYRNILRAHRELPELQRALGNEYVKNEFRLHKDIENPLHIVGFLASWQDYLSLINNGAWQTGSLSRETFEKMSTDQVVQLYELMKESERIKNGIVGGSETTKDTNTKIETRTERKN</sequence>
<dbReference type="PANTHER" id="PTHR13137:SF6">
    <property type="entry name" value="SUCCINATE DEHYDROGENASE ASSEMBLY FACTOR 3, MITOCHONDRIAL"/>
    <property type="match status" value="1"/>
</dbReference>
<dbReference type="GO" id="GO:0034553">
    <property type="term" value="P:mitochondrial respiratory chain complex II assembly"/>
    <property type="evidence" value="ECO:0007669"/>
    <property type="project" value="UniProtKB-UniRule"/>
</dbReference>
<organism evidence="8 9">
    <name type="scientific">Arxiozyma heterogenica</name>
    <dbReference type="NCBI Taxonomy" id="278026"/>
    <lineage>
        <taxon>Eukaryota</taxon>
        <taxon>Fungi</taxon>
        <taxon>Dikarya</taxon>
        <taxon>Ascomycota</taxon>
        <taxon>Saccharomycotina</taxon>
        <taxon>Saccharomycetes</taxon>
        <taxon>Saccharomycetales</taxon>
        <taxon>Saccharomycetaceae</taxon>
        <taxon>Arxiozyma</taxon>
    </lineage>
</organism>
<evidence type="ECO:0000313" key="8">
    <source>
        <dbReference type="EMBL" id="KAK5779626.1"/>
    </source>
</evidence>
<dbReference type="GO" id="GO:0005758">
    <property type="term" value="C:mitochondrial intermembrane space"/>
    <property type="evidence" value="ECO:0007669"/>
    <property type="project" value="TreeGrafter"/>
</dbReference>
<evidence type="ECO:0000256" key="7">
    <source>
        <dbReference type="SAM" id="MobiDB-lite"/>
    </source>
</evidence>
<evidence type="ECO:0000256" key="2">
    <source>
        <dbReference type="ARBA" id="ARBA00006020"/>
    </source>
</evidence>
<feature type="region of interest" description="Disordered" evidence="7">
    <location>
        <begin position="128"/>
        <end position="149"/>
    </location>
</feature>
<dbReference type="Pfam" id="PF13233">
    <property type="entry name" value="Complex1_LYR_2"/>
    <property type="match status" value="1"/>
</dbReference>
<evidence type="ECO:0000256" key="5">
    <source>
        <dbReference type="ARBA" id="ARBA00023186"/>
    </source>
</evidence>